<dbReference type="InterPro" id="IPR019775">
    <property type="entry name" value="WD40_repeat_CS"/>
</dbReference>
<keyword evidence="2 7" id="KW-0396">Initiation factor</keyword>
<dbReference type="GO" id="GO:0003743">
    <property type="term" value="F:translation initiation factor activity"/>
    <property type="evidence" value="ECO:0007669"/>
    <property type="project" value="UniProtKB-UniRule"/>
</dbReference>
<dbReference type="Pfam" id="PF24805">
    <property type="entry name" value="EIF3I"/>
    <property type="match status" value="1"/>
</dbReference>
<evidence type="ECO:0000256" key="3">
    <source>
        <dbReference type="ARBA" id="ARBA00022574"/>
    </source>
</evidence>
<evidence type="ECO:0000256" key="6">
    <source>
        <dbReference type="ARBA" id="ARBA00038394"/>
    </source>
</evidence>
<protein>
    <recommendedName>
        <fullName evidence="7">Eukaryotic translation initiation factor 3 subunit I</fullName>
        <shortName evidence="7">eIF3i</shortName>
    </recommendedName>
</protein>
<name>A0A0K3AQZ5_BABMR</name>
<comment type="function">
    <text evidence="7">Component of the eukaryotic translation initiation factor 3 (eIF-3) complex, which is involved in protein synthesis of a specialized repertoire of mRNAs and, together with other initiation factors, stimulates binding of mRNA and methionyl-tRNAi to the 40S ribosome. The eIF-3 complex specifically targets and initiates translation of a subset of mRNAs involved in cell proliferation.</text>
</comment>
<dbReference type="InterPro" id="IPR001680">
    <property type="entry name" value="WD40_rpt"/>
</dbReference>
<feature type="repeat" description="WD" evidence="8">
    <location>
        <begin position="6"/>
        <end position="47"/>
    </location>
</feature>
<dbReference type="GeneID" id="24424916"/>
<reference evidence="9 10" key="2">
    <citation type="journal article" date="2013" name="PLoS ONE">
        <title>Whole genome mapping and re-organization of the nuclear and mitochondrial genomes of Babesia microti isolates.</title>
        <authorList>
            <person name="Cornillot E."/>
            <person name="Dassouli A."/>
            <person name="Garg A."/>
            <person name="Pachikara N."/>
            <person name="Randazzo S."/>
            <person name="Depoix D."/>
            <person name="Carcy B."/>
            <person name="Delbecq S."/>
            <person name="Frutos R."/>
            <person name="Silva J.C."/>
            <person name="Sutton R."/>
            <person name="Krause P.J."/>
            <person name="Mamoun C.B."/>
        </authorList>
    </citation>
    <scope>NUCLEOTIDE SEQUENCE [LARGE SCALE GENOMIC DNA]</scope>
    <source>
        <strain evidence="9 10">RI</strain>
    </source>
</reference>
<dbReference type="EMBL" id="LN871598">
    <property type="protein sequence ID" value="CTQ40880.1"/>
    <property type="molecule type" value="Genomic_DNA"/>
</dbReference>
<comment type="subcellular location">
    <subcellularLocation>
        <location evidence="7">Cytoplasm</location>
    </subcellularLocation>
</comment>
<evidence type="ECO:0000256" key="2">
    <source>
        <dbReference type="ARBA" id="ARBA00022540"/>
    </source>
</evidence>
<dbReference type="Gene3D" id="2.130.10.10">
    <property type="entry name" value="YVTN repeat-like/Quinoprotein amine dehydrogenase"/>
    <property type="match status" value="1"/>
</dbReference>
<comment type="similarity">
    <text evidence="6">Belongs to the WD repeat STRAP family.</text>
</comment>
<dbReference type="VEuPathDB" id="PiroplasmaDB:BMR1_03g01405"/>
<comment type="subunit">
    <text evidence="7">Component of the eukaryotic translation initiation factor 3 (eIF-3) complex.</text>
</comment>
<dbReference type="PANTHER" id="PTHR19877:SF1">
    <property type="entry name" value="EUKARYOTIC TRANSLATION INITIATION FACTOR 3 SUBUNIT I"/>
    <property type="match status" value="1"/>
</dbReference>
<dbReference type="CDD" id="cd00200">
    <property type="entry name" value="WD40"/>
    <property type="match status" value="1"/>
</dbReference>
<evidence type="ECO:0000256" key="4">
    <source>
        <dbReference type="ARBA" id="ARBA00022737"/>
    </source>
</evidence>
<dbReference type="KEGG" id="bmic:BMR1_03g01405"/>
<organism evidence="9 10">
    <name type="scientific">Babesia microti (strain RI)</name>
    <dbReference type="NCBI Taxonomy" id="1133968"/>
    <lineage>
        <taxon>Eukaryota</taxon>
        <taxon>Sar</taxon>
        <taxon>Alveolata</taxon>
        <taxon>Apicomplexa</taxon>
        <taxon>Aconoidasida</taxon>
        <taxon>Piroplasmida</taxon>
        <taxon>Babesiidae</taxon>
        <taxon>Babesia</taxon>
    </lineage>
</organism>
<dbReference type="GO" id="GO:0003723">
    <property type="term" value="F:RNA binding"/>
    <property type="evidence" value="ECO:0007669"/>
    <property type="project" value="TreeGrafter"/>
</dbReference>
<feature type="repeat" description="WD" evidence="8">
    <location>
        <begin position="193"/>
        <end position="234"/>
    </location>
</feature>
<dbReference type="RefSeq" id="XP_012648891.1">
    <property type="nucleotide sequence ID" value="XM_012793437.1"/>
</dbReference>
<dbReference type="GO" id="GO:0033290">
    <property type="term" value="C:eukaryotic 48S preinitiation complex"/>
    <property type="evidence" value="ECO:0007669"/>
    <property type="project" value="UniProtKB-UniRule"/>
</dbReference>
<evidence type="ECO:0000313" key="9">
    <source>
        <dbReference type="EMBL" id="CTQ40880.1"/>
    </source>
</evidence>
<evidence type="ECO:0000256" key="7">
    <source>
        <dbReference type="HAMAP-Rule" id="MF_03008"/>
    </source>
</evidence>
<dbReference type="PROSITE" id="PS50082">
    <property type="entry name" value="WD_REPEATS_2"/>
    <property type="match status" value="4"/>
</dbReference>
<dbReference type="PANTHER" id="PTHR19877">
    <property type="entry name" value="EUKARYOTIC TRANSLATION INITIATION FACTOR 3 SUBUNIT I"/>
    <property type="match status" value="1"/>
</dbReference>
<evidence type="ECO:0000256" key="8">
    <source>
        <dbReference type="PROSITE-ProRule" id="PRU00221"/>
    </source>
</evidence>
<proteinExistence type="inferred from homology"/>
<comment type="similarity">
    <text evidence="7">Belongs to the eIF-3 subunit I family.</text>
</comment>
<accession>A0A0K3AQZ5</accession>
<keyword evidence="3 8" id="KW-0853">WD repeat</keyword>
<keyword evidence="4" id="KW-0677">Repeat</keyword>
<dbReference type="InterPro" id="IPR036322">
    <property type="entry name" value="WD40_repeat_dom_sf"/>
</dbReference>
<dbReference type="SMART" id="SM00320">
    <property type="entry name" value="WD40"/>
    <property type="match status" value="5"/>
</dbReference>
<feature type="repeat" description="WD" evidence="8">
    <location>
        <begin position="151"/>
        <end position="192"/>
    </location>
</feature>
<feature type="repeat" description="WD" evidence="8">
    <location>
        <begin position="298"/>
        <end position="339"/>
    </location>
</feature>
<dbReference type="InterPro" id="IPR027525">
    <property type="entry name" value="eIF3i"/>
</dbReference>
<reference evidence="9 10" key="3">
    <citation type="journal article" date="2016" name="Sci. Rep.">
        <title>Genome-wide diversity and gene expression profiling of Babesia microti isolates identify polymorphic genes that mediate host-pathogen interactions.</title>
        <authorList>
            <person name="Silva J.C."/>
            <person name="Cornillot E."/>
            <person name="McCracken C."/>
            <person name="Usmani-Brown S."/>
            <person name="Dwivedi A."/>
            <person name="Ifeonu O.O."/>
            <person name="Crabtree J."/>
            <person name="Gotia H.T."/>
            <person name="Virji A.Z."/>
            <person name="Reynes C."/>
            <person name="Colinge J."/>
            <person name="Kumar V."/>
            <person name="Lawres L."/>
            <person name="Pazzi J.E."/>
            <person name="Pablo J.V."/>
            <person name="Hung C."/>
            <person name="Brancato J."/>
            <person name="Kumari P."/>
            <person name="Orvis J."/>
            <person name="Tretina K."/>
            <person name="Chibucos M."/>
            <person name="Ott S."/>
            <person name="Sadzewicz L."/>
            <person name="Sengamalay N."/>
            <person name="Shetty A.C."/>
            <person name="Su Q."/>
            <person name="Tallon L."/>
            <person name="Fraser C.M."/>
            <person name="Frutos R."/>
            <person name="Molina D.M."/>
            <person name="Krause P.J."/>
            <person name="Ben Mamoun C."/>
        </authorList>
    </citation>
    <scope>NUCLEOTIDE SEQUENCE [LARGE SCALE GENOMIC DNA]</scope>
    <source>
        <strain evidence="9 10">RI</strain>
    </source>
</reference>
<dbReference type="PROSITE" id="PS50294">
    <property type="entry name" value="WD_REPEATS_REGION"/>
    <property type="match status" value="3"/>
</dbReference>
<dbReference type="GO" id="GO:0071541">
    <property type="term" value="C:eukaryotic translation initiation factor 3 complex, eIF3m"/>
    <property type="evidence" value="ECO:0007669"/>
    <property type="project" value="TreeGrafter"/>
</dbReference>
<dbReference type="OMA" id="VWFSHNG"/>
<keyword evidence="5 7" id="KW-0648">Protein biosynthesis</keyword>
<evidence type="ECO:0000256" key="1">
    <source>
        <dbReference type="ARBA" id="ARBA00022490"/>
    </source>
</evidence>
<evidence type="ECO:0000256" key="5">
    <source>
        <dbReference type="ARBA" id="ARBA00022917"/>
    </source>
</evidence>
<dbReference type="GO" id="GO:0001732">
    <property type="term" value="P:formation of cytoplasmic translation initiation complex"/>
    <property type="evidence" value="ECO:0007669"/>
    <property type="project" value="UniProtKB-UniRule"/>
</dbReference>
<reference evidence="9 10" key="1">
    <citation type="journal article" date="2012" name="Nucleic Acids Res.">
        <title>Sequencing of the smallest Apicomplexan genome from the human pathogen Babesia microti.</title>
        <authorList>
            <person name="Cornillot E."/>
            <person name="Hadj-Kaddour K."/>
            <person name="Dassouli A."/>
            <person name="Noel B."/>
            <person name="Ranwez V."/>
            <person name="Vacherie B."/>
            <person name="Augagneur Y."/>
            <person name="Bres V."/>
            <person name="Duclos A."/>
            <person name="Randazzo S."/>
            <person name="Carcy B."/>
            <person name="Debierre-Grockiego F."/>
            <person name="Delbecq S."/>
            <person name="Moubri-Menage K."/>
            <person name="Shams-Eldin H."/>
            <person name="Usmani-Brown S."/>
            <person name="Bringaud F."/>
            <person name="Wincker P."/>
            <person name="Vivares C.P."/>
            <person name="Schwarz R.T."/>
            <person name="Schetters T.P."/>
            <person name="Krause P.J."/>
            <person name="Gorenflot A."/>
            <person name="Berry V."/>
            <person name="Barbe V."/>
            <person name="Ben Mamoun C."/>
        </authorList>
    </citation>
    <scope>NUCLEOTIDE SEQUENCE [LARGE SCALE GENOMIC DNA]</scope>
    <source>
        <strain evidence="9 10">RI</strain>
    </source>
</reference>
<dbReference type="InterPro" id="IPR015943">
    <property type="entry name" value="WD40/YVTN_repeat-like_dom_sf"/>
</dbReference>
<sequence length="340" mass="38335">MKPLILHGHKRPLTCVKINRDGDLLLTAAKDGVLRLWRVSDGEPLGVYNCQRAVVWSCDVTHDSRFIIAASGDSRIFVFQLQNGRLIAEIKEEGPCKFVEWKQHPLKQNKFVLAHDDFGETVNMSIKVYKLNLVTNELGQGELIPQIVWTQRNYSSRCNQCHWGPLDKEIITSHEDGTINIWNSETGEHFKTIQAHKMAVTCLSFGKKRLLMLTCSSDQFAKLWDTLNYECIKTYETDRPLNACDISPLFQLDGLSGKNHIILGGGQSAEDVTTTTASEGKFQVLIYHIIHQEELGSVKGHFGPINALAFLSDGSGYVSGGEDGYVRIYNFDDEYFTDKF</sequence>
<gene>
    <name evidence="9" type="ORF">BMR1_03g01405</name>
</gene>
<dbReference type="GO" id="GO:0016282">
    <property type="term" value="C:eukaryotic 43S preinitiation complex"/>
    <property type="evidence" value="ECO:0007669"/>
    <property type="project" value="UniProtKB-UniRule"/>
</dbReference>
<keyword evidence="10" id="KW-1185">Reference proteome</keyword>
<dbReference type="Proteomes" id="UP000002899">
    <property type="component" value="Chromosome III"/>
</dbReference>
<keyword evidence="1 7" id="KW-0963">Cytoplasm</keyword>
<dbReference type="OrthoDB" id="24966at2759"/>
<dbReference type="AlphaFoldDB" id="A0A0K3AQZ5"/>
<evidence type="ECO:0000313" key="10">
    <source>
        <dbReference type="Proteomes" id="UP000002899"/>
    </source>
</evidence>
<dbReference type="SUPFAM" id="SSF50978">
    <property type="entry name" value="WD40 repeat-like"/>
    <property type="match status" value="1"/>
</dbReference>
<dbReference type="PROSITE" id="PS00678">
    <property type="entry name" value="WD_REPEATS_1"/>
    <property type="match status" value="1"/>
</dbReference>
<dbReference type="HAMAP" id="MF_03008">
    <property type="entry name" value="eIF3i"/>
    <property type="match status" value="1"/>
</dbReference>